<dbReference type="SUPFAM" id="SSF53850">
    <property type="entry name" value="Periplasmic binding protein-like II"/>
    <property type="match status" value="1"/>
</dbReference>
<dbReference type="EMBL" id="AYSH01000001">
    <property type="protein sequence ID" value="EST90738.1"/>
    <property type="molecule type" value="Genomic_DNA"/>
</dbReference>
<comment type="caution">
    <text evidence="8">The sequence shown here is derived from an EMBL/GenBank/DDBJ whole genome shotgun (WGS) entry which is preliminary data.</text>
</comment>
<evidence type="ECO:0000313" key="9">
    <source>
        <dbReference type="Proteomes" id="UP000018126"/>
    </source>
</evidence>
<feature type="domain" description="Ionotropic glutamate receptor C-terminal" evidence="7">
    <location>
        <begin position="39"/>
        <end position="266"/>
    </location>
</feature>
<evidence type="ECO:0000256" key="3">
    <source>
        <dbReference type="ARBA" id="ARBA00022729"/>
    </source>
</evidence>
<organism evidence="8 9">
    <name type="scientific">Vagococcus lutrae LBD1</name>
    <dbReference type="NCBI Taxonomy" id="1408226"/>
    <lineage>
        <taxon>Bacteria</taxon>
        <taxon>Bacillati</taxon>
        <taxon>Bacillota</taxon>
        <taxon>Bacilli</taxon>
        <taxon>Lactobacillales</taxon>
        <taxon>Enterococcaceae</taxon>
        <taxon>Vagococcus</taxon>
    </lineage>
</organism>
<accession>V6QDT3</accession>
<dbReference type="PANTHER" id="PTHR35936:SF34">
    <property type="entry name" value="ABC TRANSPORTER EXTRACELLULAR-BINDING PROTEIN YCKB-RELATED"/>
    <property type="match status" value="1"/>
</dbReference>
<dbReference type="PATRIC" id="fig|1408226.3.peg.8"/>
<feature type="chain" id="PRO_5039097188" description="Solute-binding protein family 3/N-terminal domain-containing protein" evidence="5">
    <location>
        <begin position="25"/>
        <end position="274"/>
    </location>
</feature>
<dbReference type="GO" id="GO:0030313">
    <property type="term" value="C:cell envelope"/>
    <property type="evidence" value="ECO:0007669"/>
    <property type="project" value="UniProtKB-SubCell"/>
</dbReference>
<dbReference type="InterPro" id="IPR018313">
    <property type="entry name" value="SBP_3_CS"/>
</dbReference>
<evidence type="ECO:0000256" key="1">
    <source>
        <dbReference type="ARBA" id="ARBA00004196"/>
    </source>
</evidence>
<dbReference type="GO" id="GO:0016020">
    <property type="term" value="C:membrane"/>
    <property type="evidence" value="ECO:0007669"/>
    <property type="project" value="InterPro"/>
</dbReference>
<dbReference type="AlphaFoldDB" id="V6QDT3"/>
<reference evidence="8 9" key="1">
    <citation type="journal article" date="2013" name="Genome Announc.">
        <title>High-Quality Draft Genome Sequence of Vagococcus lutrae Strain LBD1, Isolated from the Largemouth Bass Micropterus salmoides.</title>
        <authorList>
            <person name="Lebreton F."/>
            <person name="Valentino M.D."/>
            <person name="Duncan L.B."/>
            <person name="Zeng Q."/>
            <person name="Manson McGuire A."/>
            <person name="Earl A.M."/>
            <person name="Gilmore M.S."/>
        </authorList>
    </citation>
    <scope>NUCLEOTIDE SEQUENCE [LARGE SCALE GENOMIC DNA]</scope>
    <source>
        <strain evidence="8 9">LBD1</strain>
    </source>
</reference>
<dbReference type="CDD" id="cd00996">
    <property type="entry name" value="PBP2_AatB_like"/>
    <property type="match status" value="1"/>
</dbReference>
<comment type="similarity">
    <text evidence="2 4">Belongs to the bacterial solute-binding protein 3 family.</text>
</comment>
<comment type="subcellular location">
    <subcellularLocation>
        <location evidence="1">Cell envelope</location>
    </subcellularLocation>
</comment>
<evidence type="ECO:0000256" key="5">
    <source>
        <dbReference type="SAM" id="SignalP"/>
    </source>
</evidence>
<dbReference type="PROSITE" id="PS01039">
    <property type="entry name" value="SBP_BACTERIAL_3"/>
    <property type="match status" value="1"/>
</dbReference>
<dbReference type="STRING" id="1408226.T233_00008"/>
<evidence type="ECO:0000259" key="6">
    <source>
        <dbReference type="SMART" id="SM00062"/>
    </source>
</evidence>
<dbReference type="GO" id="GO:0015276">
    <property type="term" value="F:ligand-gated monoatomic ion channel activity"/>
    <property type="evidence" value="ECO:0007669"/>
    <property type="project" value="InterPro"/>
</dbReference>
<gene>
    <name evidence="8" type="ORF">T233_00008</name>
</gene>
<evidence type="ECO:0000313" key="8">
    <source>
        <dbReference type="EMBL" id="EST90738.1"/>
    </source>
</evidence>
<proteinExistence type="inferred from homology"/>
<evidence type="ECO:0000256" key="4">
    <source>
        <dbReference type="RuleBase" id="RU003744"/>
    </source>
</evidence>
<dbReference type="InterPro" id="IPR001638">
    <property type="entry name" value="Solute-binding_3/MltF_N"/>
</dbReference>
<keyword evidence="9" id="KW-1185">Reference proteome</keyword>
<evidence type="ECO:0000256" key="2">
    <source>
        <dbReference type="ARBA" id="ARBA00010333"/>
    </source>
</evidence>
<dbReference type="PANTHER" id="PTHR35936">
    <property type="entry name" value="MEMBRANE-BOUND LYTIC MUREIN TRANSGLYCOSYLASE F"/>
    <property type="match status" value="1"/>
</dbReference>
<dbReference type="Pfam" id="PF00497">
    <property type="entry name" value="SBP_bac_3"/>
    <property type="match status" value="1"/>
</dbReference>
<dbReference type="SMART" id="SM00079">
    <property type="entry name" value="PBPe"/>
    <property type="match status" value="1"/>
</dbReference>
<keyword evidence="3 5" id="KW-0732">Signal</keyword>
<name>V6QDT3_9ENTE</name>
<protein>
    <recommendedName>
        <fullName evidence="10">Solute-binding protein family 3/N-terminal domain-containing protein</fullName>
    </recommendedName>
</protein>
<dbReference type="PROSITE" id="PS51257">
    <property type="entry name" value="PROKAR_LIPOPROTEIN"/>
    <property type="match status" value="1"/>
</dbReference>
<feature type="signal peptide" evidence="5">
    <location>
        <begin position="1"/>
        <end position="24"/>
    </location>
</feature>
<evidence type="ECO:0000259" key="7">
    <source>
        <dbReference type="SMART" id="SM00079"/>
    </source>
</evidence>
<dbReference type="InterPro" id="IPR001320">
    <property type="entry name" value="Iontro_rcpt_C"/>
</dbReference>
<feature type="domain" description="Solute-binding protein family 3/N-terminal" evidence="6">
    <location>
        <begin position="39"/>
        <end position="267"/>
    </location>
</feature>
<evidence type="ECO:0008006" key="10">
    <source>
        <dbReference type="Google" id="ProtNLM"/>
    </source>
</evidence>
<dbReference type="Gene3D" id="3.40.190.10">
    <property type="entry name" value="Periplasmic binding protein-like II"/>
    <property type="match status" value="2"/>
</dbReference>
<dbReference type="Proteomes" id="UP000018126">
    <property type="component" value="Unassembled WGS sequence"/>
</dbReference>
<dbReference type="eggNOG" id="COG0834">
    <property type="taxonomic scope" value="Bacteria"/>
</dbReference>
<sequence>MMKKRLMKTVMVSFVVLTGAGLTACGSQKEESKTTKKETLVVGVDDTFVPMGFRDENDEIVGFDIDLAKEVGKELGMKTKIQPVDWSMKETELLTNKIDVIWNGYTVTPEREKKVAFTMPYLKNEQVIVVLKDSGIKTYADFKNKKVGAQEGSSGEAALLAEPEKLLSYTTSREPIGYPTFTEAFLDLKNKQVDGFIIDSVYAEYYISKSDDGNLYDILPSEFEEEDYAVGVNPKNKGLVEDINKASVSLKEKGKVQEISKKWFGDDRTLIETK</sequence>
<dbReference type="SMART" id="SM00062">
    <property type="entry name" value="PBPb"/>
    <property type="match status" value="1"/>
</dbReference>